<evidence type="ECO:0000256" key="1">
    <source>
        <dbReference type="SAM" id="MobiDB-lite"/>
    </source>
</evidence>
<gene>
    <name evidence="2" type="ORF">Tco025E_10136</name>
</gene>
<protein>
    <submittedName>
        <fullName evidence="2">Uncharacterized protein</fullName>
    </submittedName>
</protein>
<accession>A0A422MPQ3</accession>
<dbReference type="Proteomes" id="UP000284403">
    <property type="component" value="Unassembled WGS sequence"/>
</dbReference>
<comment type="caution">
    <text evidence="2">The sequence shown here is derived from an EMBL/GenBank/DDBJ whole genome shotgun (WGS) entry which is preliminary data.</text>
</comment>
<organism evidence="2 3">
    <name type="scientific">Trypanosoma conorhini</name>
    <dbReference type="NCBI Taxonomy" id="83891"/>
    <lineage>
        <taxon>Eukaryota</taxon>
        <taxon>Discoba</taxon>
        <taxon>Euglenozoa</taxon>
        <taxon>Kinetoplastea</taxon>
        <taxon>Metakinetoplastina</taxon>
        <taxon>Trypanosomatida</taxon>
        <taxon>Trypanosomatidae</taxon>
        <taxon>Trypanosoma</taxon>
    </lineage>
</organism>
<sequence length="116" mass="12853">MRALGSPLDGALDPGTTVRWPASPGWARAPPESQRWIWQVHELPWGNTGCVGRSALSPTFAAAARPLWLLWVRGQTHTEANGQNRVGPVVTRKAFPWSLPEEMRSRHVISRGVHES</sequence>
<evidence type="ECO:0000313" key="3">
    <source>
        <dbReference type="Proteomes" id="UP000284403"/>
    </source>
</evidence>
<dbReference type="RefSeq" id="XP_029222962.1">
    <property type="nucleotide sequence ID" value="XM_029376924.1"/>
</dbReference>
<dbReference type="GeneID" id="40323747"/>
<name>A0A422MPQ3_9TRYP</name>
<evidence type="ECO:0000313" key="2">
    <source>
        <dbReference type="EMBL" id="RNE95177.1"/>
    </source>
</evidence>
<dbReference type="EMBL" id="MKKU01001501">
    <property type="protein sequence ID" value="RNE95177.1"/>
    <property type="molecule type" value="Genomic_DNA"/>
</dbReference>
<keyword evidence="3" id="KW-1185">Reference proteome</keyword>
<feature type="region of interest" description="Disordered" evidence="1">
    <location>
        <begin position="1"/>
        <end position="26"/>
    </location>
</feature>
<dbReference type="AlphaFoldDB" id="A0A422MPQ3"/>
<proteinExistence type="predicted"/>
<reference evidence="2 3" key="1">
    <citation type="journal article" date="2018" name="BMC Genomics">
        <title>Genomic comparison of Trypanosoma conorhini and Trypanosoma rangeli to Trypanosoma cruzi strains of high and low virulence.</title>
        <authorList>
            <person name="Bradwell K.R."/>
            <person name="Koparde V.N."/>
            <person name="Matveyev A.V."/>
            <person name="Serrano M.G."/>
            <person name="Alves J.M."/>
            <person name="Parikh H."/>
            <person name="Huang B."/>
            <person name="Lee V."/>
            <person name="Espinosa-Alvarez O."/>
            <person name="Ortiz P.A."/>
            <person name="Costa-Martins A.G."/>
            <person name="Teixeira M.M."/>
            <person name="Buck G.A."/>
        </authorList>
    </citation>
    <scope>NUCLEOTIDE SEQUENCE [LARGE SCALE GENOMIC DNA]</scope>
    <source>
        <strain evidence="2 3">025E</strain>
    </source>
</reference>